<protein>
    <submittedName>
        <fullName evidence="13">COX15/CtaA family protein</fullName>
    </submittedName>
</protein>
<evidence type="ECO:0000256" key="10">
    <source>
        <dbReference type="ARBA" id="ARBA00023157"/>
    </source>
</evidence>
<dbReference type="AlphaFoldDB" id="A0A7H9BLI2"/>
<feature type="transmembrane region" description="Helical" evidence="12">
    <location>
        <begin position="296"/>
        <end position="314"/>
    </location>
</feature>
<feature type="transmembrane region" description="Helical" evidence="12">
    <location>
        <begin position="240"/>
        <end position="258"/>
    </location>
</feature>
<evidence type="ECO:0000256" key="4">
    <source>
        <dbReference type="ARBA" id="ARBA00022723"/>
    </source>
</evidence>
<comment type="subcellular location">
    <subcellularLocation>
        <location evidence="1">Membrane</location>
        <topology evidence="1">Multi-pass membrane protein</topology>
    </subcellularLocation>
</comment>
<dbReference type="EMBL" id="CP058627">
    <property type="protein sequence ID" value="QLG89272.1"/>
    <property type="molecule type" value="Genomic_DNA"/>
</dbReference>
<feature type="transmembrane region" description="Helical" evidence="12">
    <location>
        <begin position="131"/>
        <end position="155"/>
    </location>
</feature>
<dbReference type="GO" id="GO:0006784">
    <property type="term" value="P:heme A biosynthetic process"/>
    <property type="evidence" value="ECO:0007669"/>
    <property type="project" value="InterPro"/>
</dbReference>
<keyword evidence="14" id="KW-1185">Reference proteome</keyword>
<reference evidence="13 14" key="1">
    <citation type="submission" date="2020-07" db="EMBL/GenBank/DDBJ databases">
        <title>Complete genome sequence of Chitinibacter sp. 2T18.</title>
        <authorList>
            <person name="Bae J.-W."/>
            <person name="Choi J.-W."/>
        </authorList>
    </citation>
    <scope>NUCLEOTIDE SEQUENCE [LARGE SCALE GENOMIC DNA]</scope>
    <source>
        <strain evidence="13 14">2T18</strain>
    </source>
</reference>
<gene>
    <name evidence="13" type="ORF">HQ393_14040</name>
</gene>
<keyword evidence="2" id="KW-1003">Cell membrane</keyword>
<evidence type="ECO:0000313" key="14">
    <source>
        <dbReference type="Proteomes" id="UP000509597"/>
    </source>
</evidence>
<evidence type="ECO:0000256" key="7">
    <source>
        <dbReference type="ARBA" id="ARBA00023004"/>
    </source>
</evidence>
<sequence length="341" mass="36617">MSAQKLLMVAIVWTACLMMLGAYVRLQDAGLGCPDWPGCYGQLTAPDEAHEIARAQQQFGGEVHSGKGRKEMIHRYVAGGLGLLVLWLTPVVWRARRLRGQVPALALLPLLIIVVQALFGMLTVTLKLMPIVVTGHLVGGMSLLMSLIWLASSAAPKWVWTDARADAWLGLASCVLVLQILLGAWVSTNYAALACDGFPLCRGQLLPPTGLLEALHPNRALGLTADGMPLQLDHLAAIHWAHRAMALVLSLVLLRLIARLWHLSPQYARSLLAALLLQLSLGIGNVLLGLPLALAIAHQAGAALLLGLLVYGLTRRAGQEQSPAPVMPWAASSKPPLLERN</sequence>
<dbReference type="PROSITE" id="PS51257">
    <property type="entry name" value="PROKAR_LIPOPROTEIN"/>
    <property type="match status" value="1"/>
</dbReference>
<dbReference type="KEGG" id="chiz:HQ393_14040"/>
<feature type="transmembrane region" description="Helical" evidence="12">
    <location>
        <begin position="270"/>
        <end position="290"/>
    </location>
</feature>
<dbReference type="Proteomes" id="UP000509597">
    <property type="component" value="Chromosome"/>
</dbReference>
<keyword evidence="6" id="KW-0560">Oxidoreductase</keyword>
<comment type="pathway">
    <text evidence="11">Porphyrin-containing compound metabolism.</text>
</comment>
<keyword evidence="4" id="KW-0479">Metal-binding</keyword>
<keyword evidence="3 12" id="KW-0812">Transmembrane</keyword>
<dbReference type="GO" id="GO:0016491">
    <property type="term" value="F:oxidoreductase activity"/>
    <property type="evidence" value="ECO:0007669"/>
    <property type="project" value="UniProtKB-KW"/>
</dbReference>
<evidence type="ECO:0000256" key="11">
    <source>
        <dbReference type="ARBA" id="ARBA00023444"/>
    </source>
</evidence>
<evidence type="ECO:0000256" key="1">
    <source>
        <dbReference type="ARBA" id="ARBA00004141"/>
    </source>
</evidence>
<keyword evidence="9 12" id="KW-0472">Membrane</keyword>
<evidence type="ECO:0000256" key="6">
    <source>
        <dbReference type="ARBA" id="ARBA00023002"/>
    </source>
</evidence>
<organism evidence="13 14">
    <name type="scientific">Chitinibacter bivalviorum</name>
    <dbReference type="NCBI Taxonomy" id="2739434"/>
    <lineage>
        <taxon>Bacteria</taxon>
        <taxon>Pseudomonadati</taxon>
        <taxon>Pseudomonadota</taxon>
        <taxon>Betaproteobacteria</taxon>
        <taxon>Neisseriales</taxon>
        <taxon>Chitinibacteraceae</taxon>
        <taxon>Chitinibacter</taxon>
    </lineage>
</organism>
<evidence type="ECO:0000256" key="12">
    <source>
        <dbReference type="SAM" id="Phobius"/>
    </source>
</evidence>
<dbReference type="GO" id="GO:0016020">
    <property type="term" value="C:membrane"/>
    <property type="evidence" value="ECO:0007669"/>
    <property type="project" value="UniProtKB-SubCell"/>
</dbReference>
<keyword evidence="8" id="KW-0350">Heme biosynthesis</keyword>
<evidence type="ECO:0000256" key="5">
    <source>
        <dbReference type="ARBA" id="ARBA00022989"/>
    </source>
</evidence>
<evidence type="ECO:0000256" key="8">
    <source>
        <dbReference type="ARBA" id="ARBA00023133"/>
    </source>
</evidence>
<keyword evidence="5 12" id="KW-1133">Transmembrane helix</keyword>
<feature type="transmembrane region" description="Helical" evidence="12">
    <location>
        <begin position="73"/>
        <end position="93"/>
    </location>
</feature>
<dbReference type="InterPro" id="IPR003780">
    <property type="entry name" value="COX15/CtaA_fam"/>
</dbReference>
<evidence type="ECO:0000256" key="9">
    <source>
        <dbReference type="ARBA" id="ARBA00023136"/>
    </source>
</evidence>
<dbReference type="PANTHER" id="PTHR35457">
    <property type="entry name" value="HEME A SYNTHASE"/>
    <property type="match status" value="1"/>
</dbReference>
<evidence type="ECO:0000313" key="13">
    <source>
        <dbReference type="EMBL" id="QLG89272.1"/>
    </source>
</evidence>
<dbReference type="PANTHER" id="PTHR35457:SF1">
    <property type="entry name" value="HEME A SYNTHASE"/>
    <property type="match status" value="1"/>
</dbReference>
<keyword evidence="7" id="KW-0408">Iron</keyword>
<proteinExistence type="predicted"/>
<dbReference type="RefSeq" id="WP_179355768.1">
    <property type="nucleotide sequence ID" value="NZ_CP058627.1"/>
</dbReference>
<name>A0A7H9BLI2_9NEIS</name>
<feature type="transmembrane region" description="Helical" evidence="12">
    <location>
        <begin position="105"/>
        <end position="125"/>
    </location>
</feature>
<dbReference type="InterPro" id="IPR050450">
    <property type="entry name" value="COX15/CtaA_HemeA_synthase"/>
</dbReference>
<keyword evidence="10" id="KW-1015">Disulfide bond</keyword>
<evidence type="ECO:0000256" key="3">
    <source>
        <dbReference type="ARBA" id="ARBA00022692"/>
    </source>
</evidence>
<feature type="transmembrane region" description="Helical" evidence="12">
    <location>
        <begin position="167"/>
        <end position="186"/>
    </location>
</feature>
<accession>A0A7H9BLI2</accession>
<evidence type="ECO:0000256" key="2">
    <source>
        <dbReference type="ARBA" id="ARBA00022475"/>
    </source>
</evidence>
<dbReference type="Pfam" id="PF02628">
    <property type="entry name" value="COX15-CtaA"/>
    <property type="match status" value="1"/>
</dbReference>
<dbReference type="GO" id="GO:0046872">
    <property type="term" value="F:metal ion binding"/>
    <property type="evidence" value="ECO:0007669"/>
    <property type="project" value="UniProtKB-KW"/>
</dbReference>